<evidence type="ECO:0000313" key="9">
    <source>
        <dbReference type="Ensembl" id="ENSEBUP00000000272.1"/>
    </source>
</evidence>
<evidence type="ECO:0000256" key="8">
    <source>
        <dbReference type="SAM" id="MobiDB-lite"/>
    </source>
</evidence>
<name>A0A8C4N358_EPTBU</name>
<comment type="subcellular location">
    <subcellularLocation>
        <location evidence="1">Early endosome membrane</location>
        <topology evidence="1">Single-pass membrane protein</topology>
    </subcellularLocation>
</comment>
<evidence type="ECO:0000256" key="3">
    <source>
        <dbReference type="ARBA" id="ARBA00022692"/>
    </source>
</evidence>
<keyword evidence="5" id="KW-0967">Endosome</keyword>
<keyword evidence="10" id="KW-1185">Reference proteome</keyword>
<reference evidence="9" key="1">
    <citation type="submission" date="2025-08" db="UniProtKB">
        <authorList>
            <consortium name="Ensembl"/>
        </authorList>
    </citation>
    <scope>IDENTIFICATION</scope>
</reference>
<feature type="region of interest" description="Disordered" evidence="8">
    <location>
        <begin position="172"/>
        <end position="206"/>
    </location>
</feature>
<keyword evidence="4" id="KW-0734">Signal transduction inhibitor</keyword>
<sequence length="218" mass="24355">MKSLLSAFVYSKWCSPIHNVCKGQSDQQNCLLLLLHSCWSCCIAWSLTLMCPSHQHQQHQQRDRPPCIRTPSRDPFRRPPHRPLYPYSQEEIDLPPSISLSDGEEPPPYQGPCTMQLRPPEQQQEINRESVRAPPNRTVYDSDYLLATGPAGPCPPSSHAGVSATVRQVQGRLDGPPPPSYNEVFGTRRPVSDHGDSAVVHTSGSMPSELSRFCYKAV</sequence>
<evidence type="ECO:0000256" key="5">
    <source>
        <dbReference type="ARBA" id="ARBA00022753"/>
    </source>
</evidence>
<accession>A0A8C4N358</accession>
<keyword evidence="7" id="KW-0472">Membrane</keyword>
<dbReference type="Proteomes" id="UP000694388">
    <property type="component" value="Unplaced"/>
</dbReference>
<evidence type="ECO:0000256" key="1">
    <source>
        <dbReference type="ARBA" id="ARBA00004391"/>
    </source>
</evidence>
<dbReference type="Ensembl" id="ENSEBUT00000000564.1">
    <property type="protein sequence ID" value="ENSEBUP00000000272.1"/>
    <property type="gene ID" value="ENSEBUG00000000462.1"/>
</dbReference>
<evidence type="ECO:0000256" key="7">
    <source>
        <dbReference type="ARBA" id="ARBA00023136"/>
    </source>
</evidence>
<dbReference type="PANTHER" id="PTHR16514:SF3">
    <property type="entry name" value="LOW-DENSITY LIPOPROTEIN RECEPTOR CLASS A DOMAIN-CONTAINING PROTEIN 4-LIKE ISOFORM X1"/>
    <property type="match status" value="1"/>
</dbReference>
<feature type="region of interest" description="Disordered" evidence="8">
    <location>
        <begin position="60"/>
        <end position="136"/>
    </location>
</feature>
<evidence type="ECO:0000256" key="4">
    <source>
        <dbReference type="ARBA" id="ARBA00022700"/>
    </source>
</evidence>
<comment type="similarity">
    <text evidence="2">Belongs to the PMEPA1 family.</text>
</comment>
<dbReference type="GO" id="GO:0031901">
    <property type="term" value="C:early endosome membrane"/>
    <property type="evidence" value="ECO:0007669"/>
    <property type="project" value="UniProtKB-SubCell"/>
</dbReference>
<proteinExistence type="inferred from homology"/>
<feature type="compositionally biased region" description="Basic and acidic residues" evidence="8">
    <location>
        <begin position="60"/>
        <end position="77"/>
    </location>
</feature>
<dbReference type="AlphaFoldDB" id="A0A8C4N358"/>
<evidence type="ECO:0000313" key="10">
    <source>
        <dbReference type="Proteomes" id="UP000694388"/>
    </source>
</evidence>
<organism evidence="9 10">
    <name type="scientific">Eptatretus burgeri</name>
    <name type="common">Inshore hagfish</name>
    <dbReference type="NCBI Taxonomy" id="7764"/>
    <lineage>
        <taxon>Eukaryota</taxon>
        <taxon>Metazoa</taxon>
        <taxon>Chordata</taxon>
        <taxon>Craniata</taxon>
        <taxon>Vertebrata</taxon>
        <taxon>Cyclostomata</taxon>
        <taxon>Myxini</taxon>
        <taxon>Myxiniformes</taxon>
        <taxon>Myxinidae</taxon>
        <taxon>Eptatretinae</taxon>
        <taxon>Eptatretus</taxon>
    </lineage>
</organism>
<protein>
    <submittedName>
        <fullName evidence="9">Uncharacterized protein</fullName>
    </submittedName>
</protein>
<dbReference type="GO" id="GO:0070412">
    <property type="term" value="F:R-SMAD binding"/>
    <property type="evidence" value="ECO:0007669"/>
    <property type="project" value="InterPro"/>
</dbReference>
<evidence type="ECO:0000256" key="6">
    <source>
        <dbReference type="ARBA" id="ARBA00022989"/>
    </source>
</evidence>
<keyword evidence="6" id="KW-1133">Transmembrane helix</keyword>
<dbReference type="GeneTree" id="ENSGT00390000000724"/>
<dbReference type="GO" id="GO:0030512">
    <property type="term" value="P:negative regulation of transforming growth factor beta receptor signaling pathway"/>
    <property type="evidence" value="ECO:0007669"/>
    <property type="project" value="InterPro"/>
</dbReference>
<dbReference type="PANTHER" id="PTHR16514">
    <property type="entry name" value="LOW DENSITY LIPOPROTEIN RECEPTOR CLASS A DOMAIN-CONTAINING 4A"/>
    <property type="match status" value="1"/>
</dbReference>
<reference evidence="9" key="2">
    <citation type="submission" date="2025-09" db="UniProtKB">
        <authorList>
            <consortium name="Ensembl"/>
        </authorList>
    </citation>
    <scope>IDENTIFICATION</scope>
</reference>
<evidence type="ECO:0000256" key="2">
    <source>
        <dbReference type="ARBA" id="ARBA00009908"/>
    </source>
</evidence>
<keyword evidence="3" id="KW-0812">Transmembrane</keyword>
<dbReference type="InterPro" id="IPR043445">
    <property type="entry name" value="TMEPAI/LRAD4"/>
</dbReference>
<dbReference type="GO" id="GO:0000139">
    <property type="term" value="C:Golgi membrane"/>
    <property type="evidence" value="ECO:0007669"/>
    <property type="project" value="TreeGrafter"/>
</dbReference>